<sequence>MNQFCLQIAEQIAGEDEAICQTLMSGIRKIGRVPASTSALKENTEENGHFPVHKFILAKKEGVLLPVNLP</sequence>
<reference evidence="1 2" key="1">
    <citation type="submission" date="2015-11" db="EMBL/GenBank/DDBJ databases">
        <title>Genomic analysis of 38 Legionella species identifies large and diverse effector repertoires.</title>
        <authorList>
            <person name="Burstein D."/>
            <person name="Amaro F."/>
            <person name="Zusman T."/>
            <person name="Lifshitz Z."/>
            <person name="Cohen O."/>
            <person name="Gilbert J.A."/>
            <person name="Pupko T."/>
            <person name="Shuman H.A."/>
            <person name="Segal G."/>
        </authorList>
    </citation>
    <scope>NUCLEOTIDE SEQUENCE [LARGE SCALE GENOMIC DNA]</scope>
    <source>
        <strain evidence="1 2">CDC#1442-AUS-E</strain>
    </source>
</reference>
<evidence type="ECO:0000313" key="2">
    <source>
        <dbReference type="Proteomes" id="UP000054618"/>
    </source>
</evidence>
<dbReference type="Proteomes" id="UP000054618">
    <property type="component" value="Unassembled WGS sequence"/>
</dbReference>
<dbReference type="EMBL" id="LNYS01000025">
    <property type="protein sequence ID" value="KTD45182.1"/>
    <property type="molecule type" value="Genomic_DNA"/>
</dbReference>
<accession>A0A0W0XL20</accession>
<protein>
    <submittedName>
        <fullName evidence="1">Uncharacterized protein</fullName>
    </submittedName>
</protein>
<comment type="caution">
    <text evidence="1">The sequence shown here is derived from an EMBL/GenBank/DDBJ whole genome shotgun (WGS) entry which is preliminary data.</text>
</comment>
<name>A0A0W0XL20_9GAMM</name>
<dbReference type="PATRIC" id="fig|45073.5.peg.2818"/>
<evidence type="ECO:0000313" key="1">
    <source>
        <dbReference type="EMBL" id="KTD45182.1"/>
    </source>
</evidence>
<gene>
    <name evidence="1" type="ORF">Lqui_2653</name>
</gene>
<organism evidence="1 2">
    <name type="scientific">Legionella quinlivanii</name>
    <dbReference type="NCBI Taxonomy" id="45073"/>
    <lineage>
        <taxon>Bacteria</taxon>
        <taxon>Pseudomonadati</taxon>
        <taxon>Pseudomonadota</taxon>
        <taxon>Gammaproteobacteria</taxon>
        <taxon>Legionellales</taxon>
        <taxon>Legionellaceae</taxon>
        <taxon>Legionella</taxon>
    </lineage>
</organism>
<dbReference type="AlphaFoldDB" id="A0A0W0XL20"/>
<proteinExistence type="predicted"/>
<keyword evidence="2" id="KW-1185">Reference proteome</keyword>